<dbReference type="GO" id="GO:0009229">
    <property type="term" value="P:thiamine diphosphate biosynthetic process"/>
    <property type="evidence" value="ECO:0007669"/>
    <property type="project" value="UniProtKB-UniPathway"/>
</dbReference>
<comment type="caution">
    <text evidence="5">The sequence shown here is derived from an EMBL/GenBank/DDBJ whole genome shotgun (WGS) entry which is preliminary data.</text>
</comment>
<accession>A0A4R6UVB0</accession>
<dbReference type="AlphaFoldDB" id="A0A4R6UVB0"/>
<name>A0A4R6UVB0_9GAMM</name>
<dbReference type="RefSeq" id="WP_133587121.1">
    <property type="nucleotide sequence ID" value="NZ_CP037953.1"/>
</dbReference>
<organism evidence="5 6">
    <name type="scientific">Permianibacter aggregans</name>
    <dbReference type="NCBI Taxonomy" id="1510150"/>
    <lineage>
        <taxon>Bacteria</taxon>
        <taxon>Pseudomonadati</taxon>
        <taxon>Pseudomonadota</taxon>
        <taxon>Gammaproteobacteria</taxon>
        <taxon>Pseudomonadales</taxon>
        <taxon>Pseudomonadaceae</taxon>
        <taxon>Permianibacter</taxon>
    </lineage>
</organism>
<dbReference type="GO" id="GO:0016491">
    <property type="term" value="F:oxidoreductase activity"/>
    <property type="evidence" value="ECO:0007669"/>
    <property type="project" value="UniProtKB-KW"/>
</dbReference>
<evidence type="ECO:0000256" key="1">
    <source>
        <dbReference type="ARBA" id="ARBA00004948"/>
    </source>
</evidence>
<dbReference type="PANTHER" id="PTHR13847:SF289">
    <property type="entry name" value="GLYCINE OXIDASE"/>
    <property type="match status" value="1"/>
</dbReference>
<dbReference type="UniPathway" id="UPA00060"/>
<dbReference type="SUPFAM" id="SSF54373">
    <property type="entry name" value="FAD-linked reductases, C-terminal domain"/>
    <property type="match status" value="1"/>
</dbReference>
<comment type="pathway">
    <text evidence="1">Cofactor biosynthesis; thiamine diphosphate biosynthesis.</text>
</comment>
<dbReference type="GO" id="GO:0050660">
    <property type="term" value="F:flavin adenine dinucleotide binding"/>
    <property type="evidence" value="ECO:0007669"/>
    <property type="project" value="InterPro"/>
</dbReference>
<dbReference type="PANTHER" id="PTHR13847">
    <property type="entry name" value="SARCOSINE DEHYDROGENASE-RELATED"/>
    <property type="match status" value="1"/>
</dbReference>
<evidence type="ECO:0000256" key="2">
    <source>
        <dbReference type="ARBA" id="ARBA00022977"/>
    </source>
</evidence>
<gene>
    <name evidence="5" type="ORF">EV696_101243</name>
</gene>
<reference evidence="5 6" key="1">
    <citation type="submission" date="2019-03" db="EMBL/GenBank/DDBJ databases">
        <title>Genomic Encyclopedia of Type Strains, Phase IV (KMG-IV): sequencing the most valuable type-strain genomes for metagenomic binning, comparative biology and taxonomic classification.</title>
        <authorList>
            <person name="Goeker M."/>
        </authorList>
    </citation>
    <scope>NUCLEOTIDE SEQUENCE [LARGE SCALE GENOMIC DNA]</scope>
    <source>
        <strain evidence="5 6">DSM 103792</strain>
    </source>
</reference>
<dbReference type="InterPro" id="IPR036188">
    <property type="entry name" value="FAD/NAD-bd_sf"/>
</dbReference>
<feature type="domain" description="FAD dependent oxidoreductase" evidence="4">
    <location>
        <begin position="7"/>
        <end position="345"/>
    </location>
</feature>
<keyword evidence="3" id="KW-0560">Oxidoreductase</keyword>
<dbReference type="Pfam" id="PF01266">
    <property type="entry name" value="DAO"/>
    <property type="match status" value="1"/>
</dbReference>
<dbReference type="Gene3D" id="3.50.50.60">
    <property type="entry name" value="FAD/NAD(P)-binding domain"/>
    <property type="match status" value="1"/>
</dbReference>
<dbReference type="Gene3D" id="3.30.9.10">
    <property type="entry name" value="D-Amino Acid Oxidase, subunit A, domain 2"/>
    <property type="match status" value="1"/>
</dbReference>
<dbReference type="EMBL" id="SNYM01000001">
    <property type="protein sequence ID" value="TDQ51270.1"/>
    <property type="molecule type" value="Genomic_DNA"/>
</dbReference>
<dbReference type="GO" id="GO:0005737">
    <property type="term" value="C:cytoplasm"/>
    <property type="evidence" value="ECO:0007669"/>
    <property type="project" value="TreeGrafter"/>
</dbReference>
<keyword evidence="2" id="KW-0784">Thiamine biosynthesis</keyword>
<sequence length="361" mass="40173">MLESQHDIAIIGGGVIGLMTARELQLTGADVVVLEAQQCGREASWAGGGIVSPLYPWRYSPPITALADWSQQQYQSISESLWQQTGIDPEWQQSGLLLLSVDDAEQALAWSVAHGNRIQIVDAQTLSELQPDLPAQQQALWVPAIAQVRNPRLMKALRRYAELNAIAVHEHCAIQSMQSDASGDWFLRSESRLIRARHVVICAGAWSRQLLQSMPEAPAIEPVRGQMIMFAPTEHRLQRIVLQDGRYLIPRRDGRILCGSTLEYVGFDKSTTSEAFESLLESAFRIMPPLRQHRIEKHWAGLRPGIADNVPRIGEMQKGQGLWINAGHFRNGVVLAPASSRLLADQLLGRQPIIDPTPYQP</sequence>
<dbReference type="GO" id="GO:0009228">
    <property type="term" value="P:thiamine biosynthetic process"/>
    <property type="evidence" value="ECO:0007669"/>
    <property type="project" value="UniProtKB-KW"/>
</dbReference>
<dbReference type="OrthoDB" id="18526at2"/>
<evidence type="ECO:0000313" key="5">
    <source>
        <dbReference type="EMBL" id="TDQ51270.1"/>
    </source>
</evidence>
<dbReference type="Proteomes" id="UP000295375">
    <property type="component" value="Unassembled WGS sequence"/>
</dbReference>
<proteinExistence type="predicted"/>
<dbReference type="NCBIfam" id="TIGR02352">
    <property type="entry name" value="thiamin_ThiO"/>
    <property type="match status" value="1"/>
</dbReference>
<protein>
    <submittedName>
        <fullName evidence="5">Glycine oxidase</fullName>
    </submittedName>
</protein>
<dbReference type="InterPro" id="IPR006076">
    <property type="entry name" value="FAD-dep_OxRdtase"/>
</dbReference>
<evidence type="ECO:0000256" key="3">
    <source>
        <dbReference type="ARBA" id="ARBA00023002"/>
    </source>
</evidence>
<evidence type="ECO:0000313" key="6">
    <source>
        <dbReference type="Proteomes" id="UP000295375"/>
    </source>
</evidence>
<dbReference type="SUPFAM" id="SSF51905">
    <property type="entry name" value="FAD/NAD(P)-binding domain"/>
    <property type="match status" value="1"/>
</dbReference>
<dbReference type="InterPro" id="IPR012727">
    <property type="entry name" value="Gly_oxidase_ThiO"/>
</dbReference>
<keyword evidence="6" id="KW-1185">Reference proteome</keyword>
<evidence type="ECO:0000259" key="4">
    <source>
        <dbReference type="Pfam" id="PF01266"/>
    </source>
</evidence>